<evidence type="ECO:0000313" key="4">
    <source>
        <dbReference type="Proteomes" id="UP000053029"/>
    </source>
</evidence>
<dbReference type="InterPro" id="IPR002347">
    <property type="entry name" value="SDR_fam"/>
</dbReference>
<keyword evidence="4" id="KW-1185">Reference proteome</keyword>
<proteinExistence type="inferred from homology"/>
<dbReference type="RefSeq" id="XP_013286746.1">
    <property type="nucleotide sequence ID" value="XM_013431292.1"/>
</dbReference>
<dbReference type="VEuPathDB" id="FungiDB:Z517_02181"/>
<reference evidence="3 4" key="1">
    <citation type="submission" date="2015-01" db="EMBL/GenBank/DDBJ databases">
        <title>The Genome Sequence of Fonsecaea pedrosoi CBS 271.37.</title>
        <authorList>
            <consortium name="The Broad Institute Genomics Platform"/>
            <person name="Cuomo C."/>
            <person name="de Hoog S."/>
            <person name="Gorbushina A."/>
            <person name="Stielow B."/>
            <person name="Teixiera M."/>
            <person name="Abouelleil A."/>
            <person name="Chapman S.B."/>
            <person name="Priest M."/>
            <person name="Young S.K."/>
            <person name="Wortman J."/>
            <person name="Nusbaum C."/>
            <person name="Birren B."/>
        </authorList>
    </citation>
    <scope>NUCLEOTIDE SEQUENCE [LARGE SCALE GENOMIC DNA]</scope>
    <source>
        <strain evidence="3 4">CBS 271.37</strain>
    </source>
</reference>
<dbReference type="Proteomes" id="UP000053029">
    <property type="component" value="Unassembled WGS sequence"/>
</dbReference>
<dbReference type="SUPFAM" id="SSF51735">
    <property type="entry name" value="NAD(P)-binding Rossmann-fold domains"/>
    <property type="match status" value="1"/>
</dbReference>
<dbReference type="HOGENOM" id="CLU_010194_13_3_1"/>
<dbReference type="PANTHER" id="PTHR43180:SF31">
    <property type="entry name" value="CHAIN DEHYDROGENASE_REDUCTASE, PUTATIVE (AFU_ORTHOLOGUE AFUA_2G16570)-RELATED"/>
    <property type="match status" value="1"/>
</dbReference>
<evidence type="ECO:0000256" key="2">
    <source>
        <dbReference type="ARBA" id="ARBA00023002"/>
    </source>
</evidence>
<sequence>MAYAAYQKGVVDCKNVAPPTNLEGKGVVITGGASDVQRGWVRREFGLSSRQGKHYSYWSIPIYSTLTSILRAHVTFGDLDEESGTKLETELAPNAKFIRCDVTSWEDQLAMFKLALSSSPRKSIDVVVANAGISGPDDAFTIEVTDTDEPVKPQLKIVNIDLLGVMYTMKLARHYFVKHPLDASHDRCLIVNASLVGFLDVPGIPQYMASKWGCRGLMRCIRRTTVVDGVRMNLTGPWQVYCKSKGIVFAEAKDAAGAWIKIASDPSINGRSFGIVPRDAAPQGYMDLGKDDYADGEYLDELQDILLRTSHRLAVKAESQ</sequence>
<dbReference type="GeneID" id="25301671"/>
<dbReference type="Pfam" id="PF00106">
    <property type="entry name" value="adh_short"/>
    <property type="match status" value="1"/>
</dbReference>
<dbReference type="Gene3D" id="3.40.50.720">
    <property type="entry name" value="NAD(P)-binding Rossmann-like Domain"/>
    <property type="match status" value="1"/>
</dbReference>
<evidence type="ECO:0000313" key="3">
    <source>
        <dbReference type="EMBL" id="KIW82938.1"/>
    </source>
</evidence>
<comment type="similarity">
    <text evidence="1">Belongs to the short-chain dehydrogenases/reductases (SDR) family.</text>
</comment>
<keyword evidence="2" id="KW-0560">Oxidoreductase</keyword>
<accession>A0A0D2GPP1</accession>
<dbReference type="OrthoDB" id="5371740at2759"/>
<evidence type="ECO:0000256" key="1">
    <source>
        <dbReference type="ARBA" id="ARBA00006484"/>
    </source>
</evidence>
<name>A0A0D2GPP1_9EURO</name>
<organism evidence="3 4">
    <name type="scientific">Fonsecaea pedrosoi CBS 271.37</name>
    <dbReference type="NCBI Taxonomy" id="1442368"/>
    <lineage>
        <taxon>Eukaryota</taxon>
        <taxon>Fungi</taxon>
        <taxon>Dikarya</taxon>
        <taxon>Ascomycota</taxon>
        <taxon>Pezizomycotina</taxon>
        <taxon>Eurotiomycetes</taxon>
        <taxon>Chaetothyriomycetidae</taxon>
        <taxon>Chaetothyriales</taxon>
        <taxon>Herpotrichiellaceae</taxon>
        <taxon>Fonsecaea</taxon>
    </lineage>
</organism>
<gene>
    <name evidence="3" type="ORF">Z517_02181</name>
</gene>
<dbReference type="GO" id="GO:0016491">
    <property type="term" value="F:oxidoreductase activity"/>
    <property type="evidence" value="ECO:0007669"/>
    <property type="project" value="UniProtKB-KW"/>
</dbReference>
<dbReference type="PANTHER" id="PTHR43180">
    <property type="entry name" value="3-OXOACYL-(ACYL-CARRIER-PROTEIN) REDUCTASE (AFU_ORTHOLOGUE AFUA_6G11210)"/>
    <property type="match status" value="1"/>
</dbReference>
<dbReference type="AlphaFoldDB" id="A0A0D2GPP1"/>
<protein>
    <submittedName>
        <fullName evidence="3">Uncharacterized protein</fullName>
    </submittedName>
</protein>
<dbReference type="EMBL" id="KN846970">
    <property type="protein sequence ID" value="KIW82938.1"/>
    <property type="molecule type" value="Genomic_DNA"/>
</dbReference>
<dbReference type="STRING" id="1442368.A0A0D2GPP1"/>
<dbReference type="InterPro" id="IPR036291">
    <property type="entry name" value="NAD(P)-bd_dom_sf"/>
</dbReference>